<dbReference type="Proteomes" id="UP000676565">
    <property type="component" value="Unassembled WGS sequence"/>
</dbReference>
<keyword evidence="2" id="KW-1185">Reference proteome</keyword>
<name>A0ABS5BY51_9BACT</name>
<organism evidence="1 2">
    <name type="scientific">Gemmata palustris</name>
    <dbReference type="NCBI Taxonomy" id="2822762"/>
    <lineage>
        <taxon>Bacteria</taxon>
        <taxon>Pseudomonadati</taxon>
        <taxon>Planctomycetota</taxon>
        <taxon>Planctomycetia</taxon>
        <taxon>Gemmatales</taxon>
        <taxon>Gemmataceae</taxon>
        <taxon>Gemmata</taxon>
    </lineage>
</organism>
<evidence type="ECO:0000313" key="1">
    <source>
        <dbReference type="EMBL" id="MBP3958624.1"/>
    </source>
</evidence>
<gene>
    <name evidence="1" type="ORF">J8F10_25535</name>
</gene>
<proteinExistence type="predicted"/>
<dbReference type="RefSeq" id="WP_210658782.1">
    <property type="nucleotide sequence ID" value="NZ_JAGKQQ010000001.1"/>
</dbReference>
<sequence>MNTWPRQDNLTFALSDRSRHSSEPIREKKFRVVRGAKGASRFQFCRTNARADDQGKIDEHLAYLKRMATDAVVSPALAHRAKVVWHVAWISLEGALPVPAAAAITDGPVEYFWEIGAHQMSVEIPVEGACHWFYRNKTTGEVWGGDNPTDDVLPLRIVRYLERLVASKH</sequence>
<protein>
    <submittedName>
        <fullName evidence="1">Uncharacterized protein</fullName>
    </submittedName>
</protein>
<reference evidence="1 2" key="1">
    <citation type="submission" date="2021-04" db="EMBL/GenBank/DDBJ databases">
        <authorList>
            <person name="Ivanova A."/>
        </authorList>
    </citation>
    <scope>NUCLEOTIDE SEQUENCE [LARGE SCALE GENOMIC DNA]</scope>
    <source>
        <strain evidence="1 2">G18</strain>
    </source>
</reference>
<accession>A0ABS5BY51</accession>
<dbReference type="EMBL" id="JAGKQQ010000001">
    <property type="protein sequence ID" value="MBP3958624.1"/>
    <property type="molecule type" value="Genomic_DNA"/>
</dbReference>
<comment type="caution">
    <text evidence="1">The sequence shown here is derived from an EMBL/GenBank/DDBJ whole genome shotgun (WGS) entry which is preliminary data.</text>
</comment>
<evidence type="ECO:0000313" key="2">
    <source>
        <dbReference type="Proteomes" id="UP000676565"/>
    </source>
</evidence>